<protein>
    <submittedName>
        <fullName evidence="1">Uncharacterized protein</fullName>
    </submittedName>
</protein>
<gene>
    <name evidence="1" type="ORF">GCM10022226_63360</name>
</gene>
<dbReference type="EMBL" id="BAAAZR010000032">
    <property type="protein sequence ID" value="GAA3833323.1"/>
    <property type="molecule type" value="Genomic_DNA"/>
</dbReference>
<reference evidence="2" key="1">
    <citation type="journal article" date="2019" name="Int. J. Syst. Evol. Microbiol.">
        <title>The Global Catalogue of Microorganisms (GCM) 10K type strain sequencing project: providing services to taxonomists for standard genome sequencing and annotation.</title>
        <authorList>
            <consortium name="The Broad Institute Genomics Platform"/>
            <consortium name="The Broad Institute Genome Sequencing Center for Infectious Disease"/>
            <person name="Wu L."/>
            <person name="Ma J."/>
        </authorList>
    </citation>
    <scope>NUCLEOTIDE SEQUENCE [LARGE SCALE GENOMIC DNA]</scope>
    <source>
        <strain evidence="2">JCM 16908</strain>
    </source>
</reference>
<evidence type="ECO:0000313" key="1">
    <source>
        <dbReference type="EMBL" id="GAA3833323.1"/>
    </source>
</evidence>
<organism evidence="1 2">
    <name type="scientific">Sphaerisporangium flaviroseum</name>
    <dbReference type="NCBI Taxonomy" id="509199"/>
    <lineage>
        <taxon>Bacteria</taxon>
        <taxon>Bacillati</taxon>
        <taxon>Actinomycetota</taxon>
        <taxon>Actinomycetes</taxon>
        <taxon>Streptosporangiales</taxon>
        <taxon>Streptosporangiaceae</taxon>
        <taxon>Sphaerisporangium</taxon>
    </lineage>
</organism>
<accession>A0ABP7J434</accession>
<sequence length="83" mass="9509">MIRRLFYMALGAYIAVWVMRKLQALKPDHVARRAGERAMGLAAEARLFAEEVRRLSAGRESELRARYGLDSVHDINHDVKDGR</sequence>
<dbReference type="Proteomes" id="UP001500888">
    <property type="component" value="Unassembled WGS sequence"/>
</dbReference>
<name>A0ABP7J434_9ACTN</name>
<keyword evidence="2" id="KW-1185">Reference proteome</keyword>
<proteinExistence type="predicted"/>
<dbReference type="RefSeq" id="WP_344948603.1">
    <property type="nucleotide sequence ID" value="NZ_BAAAZR010000032.1"/>
</dbReference>
<evidence type="ECO:0000313" key="2">
    <source>
        <dbReference type="Proteomes" id="UP001500888"/>
    </source>
</evidence>
<comment type="caution">
    <text evidence="1">The sequence shown here is derived from an EMBL/GenBank/DDBJ whole genome shotgun (WGS) entry which is preliminary data.</text>
</comment>